<dbReference type="EMBL" id="CP059663">
    <property type="protein sequence ID" value="QRW21092.1"/>
    <property type="molecule type" value="Genomic_DNA"/>
</dbReference>
<feature type="transmembrane region" description="Helical" evidence="2">
    <location>
        <begin position="189"/>
        <end position="208"/>
    </location>
</feature>
<dbReference type="InterPro" id="IPR045338">
    <property type="entry name" value="DUF6535"/>
</dbReference>
<dbReference type="InterPro" id="IPR001251">
    <property type="entry name" value="CRAL-TRIO_dom"/>
</dbReference>
<reference evidence="4" key="1">
    <citation type="submission" date="2020-05" db="EMBL/GenBank/DDBJ databases">
        <title>Evolutionary and genomic comparisons of hybrid uninucleate and nonhybrid Rhizoctonia fungi.</title>
        <authorList>
            <person name="Li C."/>
            <person name="Chen X."/>
        </authorList>
    </citation>
    <scope>NUCLEOTIDE SEQUENCE</scope>
    <source>
        <strain evidence="4">AG-1 IA</strain>
    </source>
</reference>
<feature type="domain" description="CRAL-TRIO" evidence="3">
    <location>
        <begin position="517"/>
        <end position="702"/>
    </location>
</feature>
<feature type="transmembrane region" description="Helical" evidence="2">
    <location>
        <begin position="321"/>
        <end position="347"/>
    </location>
</feature>
<dbReference type="PROSITE" id="PS50191">
    <property type="entry name" value="CRAL_TRIO"/>
    <property type="match status" value="1"/>
</dbReference>
<feature type="transmembrane region" description="Helical" evidence="2">
    <location>
        <begin position="245"/>
        <end position="269"/>
    </location>
</feature>
<evidence type="ECO:0000259" key="3">
    <source>
        <dbReference type="PROSITE" id="PS50191"/>
    </source>
</evidence>
<name>A0A8H8NZT2_9AGAM</name>
<feature type="transmembrane region" description="Helical" evidence="2">
    <location>
        <begin position="114"/>
        <end position="131"/>
    </location>
</feature>
<keyword evidence="2 4" id="KW-0812">Transmembrane</keyword>
<dbReference type="GeneID" id="67028360"/>
<protein>
    <submittedName>
        <fullName evidence="4">Transmembrane protein</fullName>
    </submittedName>
</protein>
<gene>
    <name evidence="4" type="ORF">RhiXN_06081</name>
</gene>
<organism evidence="4 5">
    <name type="scientific">Rhizoctonia solani</name>
    <dbReference type="NCBI Taxonomy" id="456999"/>
    <lineage>
        <taxon>Eukaryota</taxon>
        <taxon>Fungi</taxon>
        <taxon>Dikarya</taxon>
        <taxon>Basidiomycota</taxon>
        <taxon>Agaricomycotina</taxon>
        <taxon>Agaricomycetes</taxon>
        <taxon>Cantharellales</taxon>
        <taxon>Ceratobasidiaceae</taxon>
        <taxon>Rhizoctonia</taxon>
    </lineage>
</organism>
<keyword evidence="2" id="KW-0472">Membrane</keyword>
<evidence type="ECO:0000256" key="2">
    <source>
        <dbReference type="SAM" id="Phobius"/>
    </source>
</evidence>
<dbReference type="KEGG" id="rsx:RhiXN_06081"/>
<dbReference type="AlphaFoldDB" id="A0A8H8NZT2"/>
<feature type="transmembrane region" description="Helical" evidence="2">
    <location>
        <begin position="275"/>
        <end position="300"/>
    </location>
</feature>
<proteinExistence type="predicted"/>
<keyword evidence="2" id="KW-1133">Transmembrane helix</keyword>
<sequence>MSILLPGNLSSPDISGRKGQKNEPPLLNSWFPPECEPDIGEWASNMDAGIKTNLSSEEECKNITSFTPSPYSSLGLDQYGTELAKEARVWKVYVKETDAWDAELVEGWNRSLDVILIFAALFLAISTAFIIESTKGLKRDPTEIASQTLLQISQTLYAIANSSVPAQVNQPTNETQEFVPPCPLFLVNILWYLSLSLSIATSFLAILAKDWCHSFMAHRSGHPCIQARRRQQKWTMIEHWKMQEFIAILPLLIHIALLLFAIGLCIYVWDLNTTVALPIVFITGTVIAFYATSTIAATLLNSFPYITTVSRILGSELLKYLYAFVAMVFFLLTCYPTAILFDGLIVVGERWEKLSSKRFQRWVMPFWNFGNDFLDWIYQVPWTRRTEAPCHDIVTSQALSWLIKHCEVPEAVDIALQAIAGANARLPRKPLMDCGAHVALSRRIASGGPSKSQRLNDKCMLLYLRALSYLGTNNSSESTGEIEAMVWDLQAENERNVSALIADGKFTPDDHNIAALRIDTMAPSQCLSLLKGNNQDGKDIFDPIVLLLRQHANQSHTLHPASRLALVNAATTLCACIPSSMVPDILAGLSMQIFYNDCGDEMSLGFCLIAIALLQGRPSGSHYPGVYSNVALLHAPRIFQMLLVHHSADREALKRFTWFGILEILSTPAQYNINISETKHEKNMTEARKRTSLILESLPLPANHNVAPRSAARLALPIIQSLDWVYTTCLVGVPEPNVYTFVVECMLCVLDNQVDKLCWSLMSTFRFPSLSTNLLKYLDERSLILVYQKHLDSDYAEMQFFAAAQLWLLFTLYLDPPVETTPELDLTKLLALLEQSSVIRNDGLNMHQAKEKLGERIEELEAEICWEEGPPMIYGLRVLECVLQSRDHPLSDQRWEKINSKLETTPRCLRGLGSFTLLPMRRPYALKEEHISIALRSDTPELQELMNV</sequence>
<accession>A0A8H8NZT2</accession>
<dbReference type="Proteomes" id="UP000650533">
    <property type="component" value="Chromosome 6"/>
</dbReference>
<dbReference type="Pfam" id="PF20153">
    <property type="entry name" value="DUF6535"/>
    <property type="match status" value="1"/>
</dbReference>
<dbReference type="RefSeq" id="XP_043181329.1">
    <property type="nucleotide sequence ID" value="XM_043325897.1"/>
</dbReference>
<evidence type="ECO:0000313" key="5">
    <source>
        <dbReference type="Proteomes" id="UP000650533"/>
    </source>
</evidence>
<feature type="region of interest" description="Disordered" evidence="1">
    <location>
        <begin position="1"/>
        <end position="27"/>
    </location>
</feature>
<evidence type="ECO:0000256" key="1">
    <source>
        <dbReference type="SAM" id="MobiDB-lite"/>
    </source>
</evidence>
<evidence type="ECO:0000313" key="4">
    <source>
        <dbReference type="EMBL" id="QRW21092.1"/>
    </source>
</evidence>